<accession>A0A6L6LCY7</accession>
<dbReference type="Pfam" id="PF14393">
    <property type="entry name" value="DUF4422"/>
    <property type="match status" value="1"/>
</dbReference>
<comment type="caution">
    <text evidence="2">The sequence shown here is derived from an EMBL/GenBank/DDBJ whole genome shotgun (WGS) entry which is preliminary data.</text>
</comment>
<feature type="domain" description="DUF4422" evidence="1">
    <location>
        <begin position="4"/>
        <end position="211"/>
    </location>
</feature>
<dbReference type="AlphaFoldDB" id="A0A6L6LCY7"/>
<evidence type="ECO:0000259" key="1">
    <source>
        <dbReference type="Pfam" id="PF14393"/>
    </source>
</evidence>
<protein>
    <submittedName>
        <fullName evidence="2">DUF4422 domain-containing protein</fullName>
    </submittedName>
</protein>
<evidence type="ECO:0000313" key="2">
    <source>
        <dbReference type="EMBL" id="MTR87232.1"/>
    </source>
</evidence>
<dbReference type="Pfam" id="PF05704">
    <property type="entry name" value="Caps_synth"/>
    <property type="match status" value="1"/>
</dbReference>
<evidence type="ECO:0000313" key="3">
    <source>
        <dbReference type="Proteomes" id="UP000478483"/>
    </source>
</evidence>
<dbReference type="Gene3D" id="3.90.550.20">
    <property type="match status" value="1"/>
</dbReference>
<dbReference type="EMBL" id="WNAJ01000048">
    <property type="protein sequence ID" value="MTR87232.1"/>
    <property type="molecule type" value="Genomic_DNA"/>
</dbReference>
<name>A0A6L6LCY7_9FIRM</name>
<dbReference type="Proteomes" id="UP000478483">
    <property type="component" value="Unassembled WGS sequence"/>
</dbReference>
<dbReference type="RefSeq" id="WP_155220069.1">
    <property type="nucleotide sequence ID" value="NZ_QRPI01000043.1"/>
</dbReference>
<dbReference type="GO" id="GO:0016757">
    <property type="term" value="F:glycosyltransferase activity"/>
    <property type="evidence" value="ECO:0007669"/>
    <property type="project" value="InterPro"/>
</dbReference>
<proteinExistence type="predicted"/>
<reference evidence="2 3" key="1">
    <citation type="journal article" date="2019" name="Nat. Med.">
        <title>A library of human gut bacterial isolates paired with longitudinal multiomics data enables mechanistic microbiome research.</title>
        <authorList>
            <person name="Poyet M."/>
            <person name="Groussin M."/>
            <person name="Gibbons S.M."/>
            <person name="Avila-Pacheco J."/>
            <person name="Jiang X."/>
            <person name="Kearney S.M."/>
            <person name="Perrotta A.R."/>
            <person name="Berdy B."/>
            <person name="Zhao S."/>
            <person name="Lieberman T.D."/>
            <person name="Swanson P.K."/>
            <person name="Smith M."/>
            <person name="Roesemann S."/>
            <person name="Alexander J.E."/>
            <person name="Rich S.A."/>
            <person name="Livny J."/>
            <person name="Vlamakis H."/>
            <person name="Clish C."/>
            <person name="Bullock K."/>
            <person name="Deik A."/>
            <person name="Scott J."/>
            <person name="Pierce K.A."/>
            <person name="Xavier R.J."/>
            <person name="Alm E.J."/>
        </authorList>
    </citation>
    <scope>NUCLEOTIDE SEQUENCE [LARGE SCALE GENOMIC DNA]</scope>
    <source>
        <strain evidence="2 3">BIOML-A1</strain>
    </source>
</reference>
<dbReference type="InterPro" id="IPR025536">
    <property type="entry name" value="DUF4422"/>
</dbReference>
<dbReference type="InterPro" id="IPR029044">
    <property type="entry name" value="Nucleotide-diphossugar_trans"/>
</dbReference>
<organism evidence="2 3">
    <name type="scientific">Roseburia intestinalis</name>
    <dbReference type="NCBI Taxonomy" id="166486"/>
    <lineage>
        <taxon>Bacteria</taxon>
        <taxon>Bacillati</taxon>
        <taxon>Bacillota</taxon>
        <taxon>Clostridia</taxon>
        <taxon>Lachnospirales</taxon>
        <taxon>Lachnospiraceae</taxon>
        <taxon>Roseburia</taxon>
    </lineage>
</organism>
<dbReference type="SUPFAM" id="SSF53448">
    <property type="entry name" value="Nucleotide-diphospho-sugar transferases"/>
    <property type="match status" value="1"/>
</dbReference>
<gene>
    <name evidence="2" type="ORF">GMD50_19915</name>
</gene>
<sequence length="518" mass="61842">MDTRLYVMTHKRIAEIPDPLYIPMQVGKAGKEDFGYVGDDTGDNISAKNGRYCELTGMYWLWKNVKCDIIGVCHYRRYFIKDEKLLDKSYIEKKMERYSMIIPSSACVKDEDVYDHYRKRHYTKDLDLCRQVISEKYPEYVHSFDYCMRIILVSVGNMWITRKDIFDRYCEWLFDILFEVEKRIDLTGYDEYQTRVMGFLSERLFRVWLMMQGEKITEEEIKLIAPEDFLNAEKKRDLLYRYISLKVQPVVQLYQQDNGTHSLAEKVEAKDMFEGKIPVWICWWQGEAAMPELIRLCVDSIRKNIPQEKAVVRLITFENYREYVTFTNTIIQKYNDGKISMTHLSDILRAELLYRYGGMWIDATYYLTAKLPEKLLESNLYTLRFEKSNWSADITRGRWSGNFWIADKGGKLMQFLMESLWYYWETEEALVDYYLIDDMIAVAVETFEDIREQLEQCGFYQGDVFALTGLMNKKFRQEYEKQIKNTSLIYKLNRREDYVKSNIAGEQTVYGYLIRLMG</sequence>
<dbReference type="InterPro" id="IPR008441">
    <property type="entry name" value="AfumC-like_glycosyl_Trfase"/>
</dbReference>